<feature type="domain" description="DUF2062" evidence="2">
    <location>
        <begin position="71"/>
        <end position="203"/>
    </location>
</feature>
<evidence type="ECO:0000256" key="1">
    <source>
        <dbReference type="SAM" id="Phobius"/>
    </source>
</evidence>
<keyword evidence="1" id="KW-0472">Membrane</keyword>
<feature type="transmembrane region" description="Helical" evidence="1">
    <location>
        <begin position="84"/>
        <end position="115"/>
    </location>
</feature>
<accession>A0A9X0QJY7</accession>
<comment type="caution">
    <text evidence="3">The sequence shown here is derived from an EMBL/GenBank/DDBJ whole genome shotgun (WGS) entry which is preliminary data.</text>
</comment>
<reference evidence="3 4" key="1">
    <citation type="submission" date="2020-08" db="EMBL/GenBank/DDBJ databases">
        <title>Genomic Encyclopedia of Type Strains, Phase IV (KMG-V): Genome sequencing to study the core and pangenomes of soil and plant-associated prokaryotes.</title>
        <authorList>
            <person name="Whitman W."/>
        </authorList>
    </citation>
    <scope>NUCLEOTIDE SEQUENCE [LARGE SCALE GENOMIC DNA]</scope>
    <source>
        <strain evidence="3 4">X5P2</strain>
    </source>
</reference>
<evidence type="ECO:0000313" key="3">
    <source>
        <dbReference type="EMBL" id="MBB5331842.1"/>
    </source>
</evidence>
<dbReference type="PANTHER" id="PTHR35102:SF1">
    <property type="entry name" value="E3 UBIQUITIN-PROTEIN LIGASE"/>
    <property type="match status" value="1"/>
</dbReference>
<keyword evidence="4" id="KW-1185">Reference proteome</keyword>
<keyword evidence="1" id="KW-1133">Transmembrane helix</keyword>
<dbReference type="RefSeq" id="WP_260698610.1">
    <property type="nucleotide sequence ID" value="NZ_JACHEB010000018.1"/>
</dbReference>
<gene>
    <name evidence="3" type="ORF">HDF14_005491</name>
</gene>
<proteinExistence type="predicted"/>
<dbReference type="PANTHER" id="PTHR35102">
    <property type="entry name" value="E3 UBIQUITIN-PROTEIN LIGASE"/>
    <property type="match status" value="1"/>
</dbReference>
<keyword evidence="1" id="KW-0812">Transmembrane</keyword>
<name>A0A9X0QJY7_9BACT</name>
<organism evidence="3 4">
    <name type="scientific">Tunturiibacter gelidiferens</name>
    <dbReference type="NCBI Taxonomy" id="3069689"/>
    <lineage>
        <taxon>Bacteria</taxon>
        <taxon>Pseudomonadati</taxon>
        <taxon>Acidobacteriota</taxon>
        <taxon>Terriglobia</taxon>
        <taxon>Terriglobales</taxon>
        <taxon>Acidobacteriaceae</taxon>
        <taxon>Tunturiibacter</taxon>
    </lineage>
</organism>
<dbReference type="Proteomes" id="UP000535182">
    <property type="component" value="Unassembled WGS sequence"/>
</dbReference>
<sequence length="224" mass="25418">MDIGSYNKEPDWVKLGPSLLAAASLVLAMKRNPLSEKLLSQPKSTLIASDSDVLVPESIREFLRCRILRPLLRLLRGGVTPRRLAWSLALGIVIGINPSVGITTFLVILLAWAFGLNQVASQIGAHAMTPLHLLLFLPFIELGVHLFHTGRLPLNRQQLEHLSHHPWRLIREIWQWEWHALIVWGVVAAIVMPLLAIYIRRAMVLLMRRHRTLLRSRPPLHSSD</sequence>
<evidence type="ECO:0000259" key="2">
    <source>
        <dbReference type="Pfam" id="PF09835"/>
    </source>
</evidence>
<dbReference type="AlphaFoldDB" id="A0A9X0QJY7"/>
<dbReference type="Pfam" id="PF09835">
    <property type="entry name" value="DUF2062"/>
    <property type="match status" value="1"/>
</dbReference>
<dbReference type="EMBL" id="JACHEB010000018">
    <property type="protein sequence ID" value="MBB5331842.1"/>
    <property type="molecule type" value="Genomic_DNA"/>
</dbReference>
<dbReference type="InterPro" id="IPR018639">
    <property type="entry name" value="DUF2062"/>
</dbReference>
<evidence type="ECO:0000313" key="4">
    <source>
        <dbReference type="Proteomes" id="UP000535182"/>
    </source>
</evidence>
<feature type="transmembrane region" description="Helical" evidence="1">
    <location>
        <begin position="127"/>
        <end position="147"/>
    </location>
</feature>
<protein>
    <recommendedName>
        <fullName evidence="2">DUF2062 domain-containing protein</fullName>
    </recommendedName>
</protein>
<feature type="transmembrane region" description="Helical" evidence="1">
    <location>
        <begin position="178"/>
        <end position="199"/>
    </location>
</feature>